<keyword evidence="5" id="KW-0326">Glycosidase</keyword>
<dbReference type="FunFam" id="3.20.20.80:FF:000013">
    <property type="entry name" value="lactase-phlorizin hydrolase"/>
    <property type="match status" value="1"/>
</dbReference>
<proteinExistence type="inferred from homology"/>
<dbReference type="PANTHER" id="PTHR10353">
    <property type="entry name" value="GLYCOSYL HYDROLASE"/>
    <property type="match status" value="1"/>
</dbReference>
<dbReference type="AlphaFoldDB" id="A0AA38MSW3"/>
<gene>
    <name evidence="8" type="ORF">Zmor_001856</name>
</gene>
<name>A0AA38MSW3_9CUCU</name>
<comment type="caution">
    <text evidence="8">The sequence shown here is derived from an EMBL/GenBank/DDBJ whole genome shotgun (WGS) entry which is preliminary data.</text>
</comment>
<dbReference type="GO" id="GO:0005975">
    <property type="term" value="P:carbohydrate metabolic process"/>
    <property type="evidence" value="ECO:0007669"/>
    <property type="project" value="InterPro"/>
</dbReference>
<dbReference type="PROSITE" id="PS00653">
    <property type="entry name" value="GLYCOSYL_HYDROL_F1_2"/>
    <property type="match status" value="1"/>
</dbReference>
<feature type="signal peptide" evidence="7">
    <location>
        <begin position="1"/>
        <end position="23"/>
    </location>
</feature>
<protein>
    <recommendedName>
        <fullName evidence="10">Beta-glucosidase</fullName>
    </recommendedName>
</protein>
<evidence type="ECO:0008006" key="10">
    <source>
        <dbReference type="Google" id="ProtNLM"/>
    </source>
</evidence>
<dbReference type="PRINTS" id="PR00131">
    <property type="entry name" value="GLHYDRLASE1"/>
</dbReference>
<evidence type="ECO:0000256" key="1">
    <source>
        <dbReference type="ARBA" id="ARBA00010838"/>
    </source>
</evidence>
<evidence type="ECO:0000256" key="4">
    <source>
        <dbReference type="ARBA" id="ARBA00023180"/>
    </source>
</evidence>
<keyword evidence="9" id="KW-1185">Reference proteome</keyword>
<dbReference type="Gene3D" id="3.20.20.80">
    <property type="entry name" value="Glycosidases"/>
    <property type="match status" value="1"/>
</dbReference>
<reference evidence="8" key="1">
    <citation type="journal article" date="2023" name="G3 (Bethesda)">
        <title>Whole genome assemblies of Zophobas morio and Tenebrio molitor.</title>
        <authorList>
            <person name="Kaur S."/>
            <person name="Stinson S.A."/>
            <person name="diCenzo G.C."/>
        </authorList>
    </citation>
    <scope>NUCLEOTIDE SEQUENCE</scope>
    <source>
        <strain evidence="8">QUZm001</strain>
    </source>
</reference>
<accession>A0AA38MSW3</accession>
<comment type="similarity">
    <text evidence="1 6">Belongs to the glycosyl hydrolase 1 family.</text>
</comment>
<evidence type="ECO:0000313" key="8">
    <source>
        <dbReference type="EMBL" id="KAJ3666414.1"/>
    </source>
</evidence>
<evidence type="ECO:0000256" key="7">
    <source>
        <dbReference type="SAM" id="SignalP"/>
    </source>
</evidence>
<sequence length="500" mass="57294">MASLEIYYTFIVCLFCFSQTTLAVDNRKFPAGFKFGVATASYQIEGGWDEDGKGENIWDHLTHVSPDLINHQSNGDISCDSYHKYKTDVALLKELGVDFYRFSLSWSRILPTGYIDGGINEPGVAYYENILDLLEENGIEPMITLYHWDLPQPLHENVGGWLNETTVDIFANYARLAFDLFGDRVKYWVTFNEPLSICQQGYETGGKAPAISDNPGVDLYICGHMVLKSHAAAYHIYDKEYKPKQKGKISIVINTNWAEPGSDDAKDVEAAERTLQFRFGWFANPIVHGNYPQVMIDRIGNRSVQEGFTQSRLPQFTDEEVESIKGTYDYIGLNHYSTSLIKWREDIEIGEPSSSKDMSVQESIDFSWETSASYWLFVVPWGMRKISKWVKDTYNNPEIIITENGYSDAGGILDDDRRINYIREYLSSLLEAIYDDEVNVTGYTAWSLMDNFEWFRGYAEKFGLYSVNFTDPERPRTPKASVDYYKSILTTRCLVEECTE</sequence>
<evidence type="ECO:0000313" key="9">
    <source>
        <dbReference type="Proteomes" id="UP001168821"/>
    </source>
</evidence>
<dbReference type="PANTHER" id="PTHR10353:SF36">
    <property type="entry name" value="LP05116P"/>
    <property type="match status" value="1"/>
</dbReference>
<dbReference type="Pfam" id="PF00232">
    <property type="entry name" value="Glyco_hydro_1"/>
    <property type="match status" value="1"/>
</dbReference>
<dbReference type="Proteomes" id="UP001168821">
    <property type="component" value="Unassembled WGS sequence"/>
</dbReference>
<dbReference type="InterPro" id="IPR001360">
    <property type="entry name" value="Glyco_hydro_1"/>
</dbReference>
<evidence type="ECO:0000256" key="2">
    <source>
        <dbReference type="ARBA" id="ARBA00011738"/>
    </source>
</evidence>
<keyword evidence="7" id="KW-0732">Signal</keyword>
<organism evidence="8 9">
    <name type="scientific">Zophobas morio</name>
    <dbReference type="NCBI Taxonomy" id="2755281"/>
    <lineage>
        <taxon>Eukaryota</taxon>
        <taxon>Metazoa</taxon>
        <taxon>Ecdysozoa</taxon>
        <taxon>Arthropoda</taxon>
        <taxon>Hexapoda</taxon>
        <taxon>Insecta</taxon>
        <taxon>Pterygota</taxon>
        <taxon>Neoptera</taxon>
        <taxon>Endopterygota</taxon>
        <taxon>Coleoptera</taxon>
        <taxon>Polyphaga</taxon>
        <taxon>Cucujiformia</taxon>
        <taxon>Tenebrionidae</taxon>
        <taxon>Zophobas</taxon>
    </lineage>
</organism>
<keyword evidence="4" id="KW-0325">Glycoprotein</keyword>
<dbReference type="EMBL" id="JALNTZ010000001">
    <property type="protein sequence ID" value="KAJ3666414.1"/>
    <property type="molecule type" value="Genomic_DNA"/>
</dbReference>
<dbReference type="InterPro" id="IPR017853">
    <property type="entry name" value="GH"/>
</dbReference>
<comment type="subunit">
    <text evidence="2">Homodimer.</text>
</comment>
<feature type="chain" id="PRO_5041348603" description="Beta-glucosidase" evidence="7">
    <location>
        <begin position="24"/>
        <end position="500"/>
    </location>
</feature>
<evidence type="ECO:0000256" key="5">
    <source>
        <dbReference type="ARBA" id="ARBA00023295"/>
    </source>
</evidence>
<evidence type="ECO:0000256" key="3">
    <source>
        <dbReference type="ARBA" id="ARBA00022801"/>
    </source>
</evidence>
<dbReference type="InterPro" id="IPR033132">
    <property type="entry name" value="GH_1_N_CS"/>
</dbReference>
<keyword evidence="3" id="KW-0378">Hydrolase</keyword>
<dbReference type="GO" id="GO:0008422">
    <property type="term" value="F:beta-glucosidase activity"/>
    <property type="evidence" value="ECO:0007669"/>
    <property type="project" value="TreeGrafter"/>
</dbReference>
<dbReference type="SUPFAM" id="SSF51445">
    <property type="entry name" value="(Trans)glycosidases"/>
    <property type="match status" value="1"/>
</dbReference>
<evidence type="ECO:0000256" key="6">
    <source>
        <dbReference type="RuleBase" id="RU003690"/>
    </source>
</evidence>